<dbReference type="EMBL" id="CAEZVQ010000005">
    <property type="protein sequence ID" value="CAB4627366.1"/>
    <property type="molecule type" value="Genomic_DNA"/>
</dbReference>
<name>A0A6J6ISA0_9ZZZZ</name>
<evidence type="ECO:0000313" key="1">
    <source>
        <dbReference type="EMBL" id="CAB4627366.1"/>
    </source>
</evidence>
<dbReference type="AlphaFoldDB" id="A0A6J6ISA0"/>
<sequence length="397" mass="44446">MSDPSSITAVNNPAGLPEKFTFEMSHEEAKSILELAVRYAPDPWMGFRFQLQFGETTRRWVMREQNITGFREFDRDGGPVEGYLTLPINVLEFATNVFPDVFPTIVRVDFKNGKIELANGLLNVELDLPEQDIAPIDLSFAAISYITVDVAELQQLGHAHLMFPVTIDFDHQEEPLPFVDFSFSNGLLIAKRDWTSFGGPTISVSITAEGVTPRTFSSYPSALPRELLFSDTYGNESVKLCFSDETPNIAFLDGISWGIRIELGNETVHQYRSALVHTLSENEIDVDKDERIGWSPTVNCHFEGSDVAVEIVKGLDGQQDYFRLSTVVLPGSPWNLEIASEINGWNNQWTNVKLVRHETDLVAIRDVVAEEMQLTPEAVIDLVMKSKVVAEVVGVFL</sequence>
<organism evidence="1">
    <name type="scientific">freshwater metagenome</name>
    <dbReference type="NCBI Taxonomy" id="449393"/>
    <lineage>
        <taxon>unclassified sequences</taxon>
        <taxon>metagenomes</taxon>
        <taxon>ecological metagenomes</taxon>
    </lineage>
</organism>
<proteinExistence type="predicted"/>
<protein>
    <submittedName>
        <fullName evidence="1">Unannotated protein</fullName>
    </submittedName>
</protein>
<reference evidence="1" key="1">
    <citation type="submission" date="2020-05" db="EMBL/GenBank/DDBJ databases">
        <authorList>
            <person name="Chiriac C."/>
            <person name="Salcher M."/>
            <person name="Ghai R."/>
            <person name="Kavagutti S V."/>
        </authorList>
    </citation>
    <scope>NUCLEOTIDE SEQUENCE</scope>
</reference>
<accession>A0A6J6ISA0</accession>
<gene>
    <name evidence="1" type="ORF">UFOPK2086_00118</name>
</gene>